<keyword evidence="8" id="KW-1185">Reference proteome</keyword>
<keyword evidence="1" id="KW-0479">Metal-binding</keyword>
<proteinExistence type="predicted"/>
<dbReference type="Gene3D" id="3.30.40.10">
    <property type="entry name" value="Zinc/RING finger domain, C3HC4 (zinc finger)"/>
    <property type="match status" value="1"/>
</dbReference>
<reference evidence="8" key="1">
    <citation type="submission" date="2010-08" db="EMBL/GenBank/DDBJ databases">
        <authorList>
            <consortium name="Caenorhabditis japonica Sequencing Consortium"/>
            <person name="Wilson R.K."/>
        </authorList>
    </citation>
    <scope>NUCLEOTIDE SEQUENCE [LARGE SCALE GENOMIC DNA]</scope>
    <source>
        <strain evidence="8">DF5081</strain>
    </source>
</reference>
<keyword evidence="2 4" id="KW-0863">Zinc-finger</keyword>
<evidence type="ECO:0000256" key="4">
    <source>
        <dbReference type="PROSITE-ProRule" id="PRU00146"/>
    </source>
</evidence>
<dbReference type="Proteomes" id="UP000005237">
    <property type="component" value="Unassembled WGS sequence"/>
</dbReference>
<evidence type="ECO:0000259" key="6">
    <source>
        <dbReference type="PROSITE" id="PS50016"/>
    </source>
</evidence>
<evidence type="ECO:0000256" key="3">
    <source>
        <dbReference type="ARBA" id="ARBA00022833"/>
    </source>
</evidence>
<dbReference type="GO" id="GO:0008270">
    <property type="term" value="F:zinc ion binding"/>
    <property type="evidence" value="ECO:0007669"/>
    <property type="project" value="UniProtKB-KW"/>
</dbReference>
<evidence type="ECO:0000256" key="2">
    <source>
        <dbReference type="ARBA" id="ARBA00022771"/>
    </source>
</evidence>
<evidence type="ECO:0000313" key="7">
    <source>
        <dbReference type="EnsemblMetazoa" id="CJA05024.1"/>
    </source>
</evidence>
<dbReference type="InterPro" id="IPR011011">
    <property type="entry name" value="Znf_FYVE_PHD"/>
</dbReference>
<dbReference type="InterPro" id="IPR013083">
    <property type="entry name" value="Znf_RING/FYVE/PHD"/>
</dbReference>
<accession>A0A8R1HP23</accession>
<name>A0A8R1HP23_CAEJA</name>
<dbReference type="SMART" id="SM00249">
    <property type="entry name" value="PHD"/>
    <property type="match status" value="1"/>
</dbReference>
<dbReference type="Pfam" id="PF00628">
    <property type="entry name" value="PHD"/>
    <property type="match status" value="1"/>
</dbReference>
<dbReference type="PROSITE" id="PS50016">
    <property type="entry name" value="ZF_PHD_2"/>
    <property type="match status" value="1"/>
</dbReference>
<dbReference type="EnsemblMetazoa" id="CJA05024.1">
    <property type="protein sequence ID" value="CJA05024.1"/>
    <property type="gene ID" value="WBGene00124228"/>
</dbReference>
<dbReference type="SUPFAM" id="SSF57903">
    <property type="entry name" value="FYVE/PHD zinc finger"/>
    <property type="match status" value="1"/>
</dbReference>
<dbReference type="InterPro" id="IPR019787">
    <property type="entry name" value="Znf_PHD-finger"/>
</dbReference>
<dbReference type="FunFam" id="3.30.40.10:FF:001136">
    <property type="entry name" value="PHd Finger family"/>
    <property type="match status" value="1"/>
</dbReference>
<evidence type="ECO:0000313" key="8">
    <source>
        <dbReference type="Proteomes" id="UP000005237"/>
    </source>
</evidence>
<sequence>MSDVSENDIQIVEEETEQKEETPETPEKLEPFEADVYMAKIIEFLDSSDSDASERLKTLVAQTWSRTDEAARFLTEACNLDSGGVSKFAPNVMMAGAKRIAGTQRLMYAPPAAMNNMEKVGLTKKPRKQVPVIDDSLYCTTDQPCSTCQGVSQAGNQVLICKRCKDCFHMKCSQPPVSVEEASDPKFAYLCKTCLVTRKVLDSSHRSRSPSPAFIDAKKQKGVKR</sequence>
<dbReference type="AlphaFoldDB" id="A0A8R1HP23"/>
<dbReference type="PROSITE" id="PS01359">
    <property type="entry name" value="ZF_PHD_1"/>
    <property type="match status" value="1"/>
</dbReference>
<feature type="domain" description="PHD-type" evidence="6">
    <location>
        <begin position="142"/>
        <end position="197"/>
    </location>
</feature>
<evidence type="ECO:0000256" key="5">
    <source>
        <dbReference type="SAM" id="MobiDB-lite"/>
    </source>
</evidence>
<feature type="region of interest" description="Disordered" evidence="5">
    <location>
        <begin position="204"/>
        <end position="225"/>
    </location>
</feature>
<dbReference type="InterPro" id="IPR019786">
    <property type="entry name" value="Zinc_finger_PHD-type_CS"/>
</dbReference>
<evidence type="ECO:0000256" key="1">
    <source>
        <dbReference type="ARBA" id="ARBA00022723"/>
    </source>
</evidence>
<dbReference type="InterPro" id="IPR001965">
    <property type="entry name" value="Znf_PHD"/>
</dbReference>
<feature type="compositionally biased region" description="Basic and acidic residues" evidence="5">
    <location>
        <begin position="19"/>
        <end position="29"/>
    </location>
</feature>
<reference evidence="7" key="2">
    <citation type="submission" date="2022-06" db="UniProtKB">
        <authorList>
            <consortium name="EnsemblMetazoa"/>
        </authorList>
    </citation>
    <scope>IDENTIFICATION</scope>
    <source>
        <strain evidence="7">DF5081</strain>
    </source>
</reference>
<protein>
    <submittedName>
        <fullName evidence="7">PHD-type domain-containing protein</fullName>
    </submittedName>
</protein>
<keyword evidence="3" id="KW-0862">Zinc</keyword>
<feature type="region of interest" description="Disordered" evidence="5">
    <location>
        <begin position="1"/>
        <end position="29"/>
    </location>
</feature>
<organism evidence="7 8">
    <name type="scientific">Caenorhabditis japonica</name>
    <dbReference type="NCBI Taxonomy" id="281687"/>
    <lineage>
        <taxon>Eukaryota</taxon>
        <taxon>Metazoa</taxon>
        <taxon>Ecdysozoa</taxon>
        <taxon>Nematoda</taxon>
        <taxon>Chromadorea</taxon>
        <taxon>Rhabditida</taxon>
        <taxon>Rhabditina</taxon>
        <taxon>Rhabditomorpha</taxon>
        <taxon>Rhabditoidea</taxon>
        <taxon>Rhabditidae</taxon>
        <taxon>Peloderinae</taxon>
        <taxon>Caenorhabditis</taxon>
    </lineage>
</organism>